<sequence length="73" mass="7781">MKHSLLTLLFGLATLLLTTQCATTIETEKPSLEARRALLSEKQEPRVRDSVGIDTTGASATAPDAKVSATEQP</sequence>
<feature type="signal peptide" evidence="2">
    <location>
        <begin position="1"/>
        <end position="22"/>
    </location>
</feature>
<gene>
    <name evidence="3" type="ORF">BXP70_18165</name>
</gene>
<keyword evidence="2" id="KW-0732">Signal</keyword>
<keyword evidence="4" id="KW-1185">Reference proteome</keyword>
<name>A0A243WAB9_9BACT</name>
<dbReference type="Proteomes" id="UP000194873">
    <property type="component" value="Unassembled WGS sequence"/>
</dbReference>
<evidence type="ECO:0000256" key="2">
    <source>
        <dbReference type="SAM" id="SignalP"/>
    </source>
</evidence>
<feature type="compositionally biased region" description="Basic and acidic residues" evidence="1">
    <location>
        <begin position="37"/>
        <end position="51"/>
    </location>
</feature>
<evidence type="ECO:0000256" key="1">
    <source>
        <dbReference type="SAM" id="MobiDB-lite"/>
    </source>
</evidence>
<proteinExistence type="predicted"/>
<organism evidence="3 4">
    <name type="scientific">Hymenobacter crusticola</name>
    <dbReference type="NCBI Taxonomy" id="1770526"/>
    <lineage>
        <taxon>Bacteria</taxon>
        <taxon>Pseudomonadati</taxon>
        <taxon>Bacteroidota</taxon>
        <taxon>Cytophagia</taxon>
        <taxon>Cytophagales</taxon>
        <taxon>Hymenobacteraceae</taxon>
        <taxon>Hymenobacter</taxon>
    </lineage>
</organism>
<reference evidence="3 4" key="1">
    <citation type="submission" date="2017-01" db="EMBL/GenBank/DDBJ databases">
        <title>A new Hymenobacter.</title>
        <authorList>
            <person name="Liang Y."/>
            <person name="Feng F."/>
        </authorList>
    </citation>
    <scope>NUCLEOTIDE SEQUENCE [LARGE SCALE GENOMIC DNA]</scope>
    <source>
        <strain evidence="3">MIMBbqt21</strain>
    </source>
</reference>
<comment type="caution">
    <text evidence="3">The sequence shown here is derived from an EMBL/GenBank/DDBJ whole genome shotgun (WGS) entry which is preliminary data.</text>
</comment>
<dbReference type="EMBL" id="MTSE01000010">
    <property type="protein sequence ID" value="OUJ72486.1"/>
    <property type="molecule type" value="Genomic_DNA"/>
</dbReference>
<protein>
    <recommendedName>
        <fullName evidence="5">Secreted protein</fullName>
    </recommendedName>
</protein>
<evidence type="ECO:0000313" key="3">
    <source>
        <dbReference type="EMBL" id="OUJ72486.1"/>
    </source>
</evidence>
<evidence type="ECO:0008006" key="5">
    <source>
        <dbReference type="Google" id="ProtNLM"/>
    </source>
</evidence>
<dbReference type="RefSeq" id="WP_086595527.1">
    <property type="nucleotide sequence ID" value="NZ_MTSE01000010.1"/>
</dbReference>
<dbReference type="AlphaFoldDB" id="A0A243WAB9"/>
<feature type="chain" id="PRO_5012625260" description="Secreted protein" evidence="2">
    <location>
        <begin position="23"/>
        <end position="73"/>
    </location>
</feature>
<feature type="region of interest" description="Disordered" evidence="1">
    <location>
        <begin position="37"/>
        <end position="73"/>
    </location>
</feature>
<accession>A0A243WAB9</accession>
<evidence type="ECO:0000313" key="4">
    <source>
        <dbReference type="Proteomes" id="UP000194873"/>
    </source>
</evidence>